<gene>
    <name evidence="2" type="ORF">CLUP02_15572</name>
</gene>
<feature type="compositionally biased region" description="Polar residues" evidence="1">
    <location>
        <begin position="34"/>
        <end position="49"/>
    </location>
</feature>
<dbReference type="GeneID" id="73349506"/>
<accession>A0A9Q8T8K3</accession>
<dbReference type="RefSeq" id="XP_049151642.1">
    <property type="nucleotide sequence ID" value="XM_049294496.1"/>
</dbReference>
<protein>
    <submittedName>
        <fullName evidence="2">Uncharacterized protein</fullName>
    </submittedName>
</protein>
<organism evidence="2 3">
    <name type="scientific">Colletotrichum lupini</name>
    <dbReference type="NCBI Taxonomy" id="145971"/>
    <lineage>
        <taxon>Eukaryota</taxon>
        <taxon>Fungi</taxon>
        <taxon>Dikarya</taxon>
        <taxon>Ascomycota</taxon>
        <taxon>Pezizomycotina</taxon>
        <taxon>Sordariomycetes</taxon>
        <taxon>Hypocreomycetidae</taxon>
        <taxon>Glomerellales</taxon>
        <taxon>Glomerellaceae</taxon>
        <taxon>Colletotrichum</taxon>
        <taxon>Colletotrichum acutatum species complex</taxon>
    </lineage>
</organism>
<evidence type="ECO:0000256" key="1">
    <source>
        <dbReference type="SAM" id="MobiDB-lite"/>
    </source>
</evidence>
<feature type="region of interest" description="Disordered" evidence="1">
    <location>
        <begin position="34"/>
        <end position="77"/>
    </location>
</feature>
<dbReference type="AlphaFoldDB" id="A0A9Q8T8K3"/>
<evidence type="ECO:0000313" key="3">
    <source>
        <dbReference type="Proteomes" id="UP000830671"/>
    </source>
</evidence>
<feature type="compositionally biased region" description="Polar residues" evidence="1">
    <location>
        <begin position="58"/>
        <end position="67"/>
    </location>
</feature>
<keyword evidence="3" id="KW-1185">Reference proteome</keyword>
<name>A0A9Q8T8K3_9PEZI</name>
<dbReference type="KEGG" id="clup:CLUP02_15572"/>
<reference evidence="2" key="1">
    <citation type="journal article" date="2021" name="Mol. Plant Microbe Interact.">
        <title>Complete Genome Sequence of the Plant-Pathogenic Fungus Colletotrichum lupini.</title>
        <authorList>
            <person name="Baroncelli R."/>
            <person name="Pensec F."/>
            <person name="Da Lio D."/>
            <person name="Boufleur T."/>
            <person name="Vicente I."/>
            <person name="Sarrocco S."/>
            <person name="Picot A."/>
            <person name="Baraldi E."/>
            <person name="Sukno S."/>
            <person name="Thon M."/>
            <person name="Le Floch G."/>
        </authorList>
    </citation>
    <scope>NUCLEOTIDE SEQUENCE</scope>
    <source>
        <strain evidence="2">IMI 504893</strain>
    </source>
</reference>
<proteinExistence type="predicted"/>
<dbReference type="Proteomes" id="UP000830671">
    <property type="component" value="Chromosome 8"/>
</dbReference>
<evidence type="ECO:0000313" key="2">
    <source>
        <dbReference type="EMBL" id="UQC90041.1"/>
    </source>
</evidence>
<dbReference type="EMBL" id="CP019480">
    <property type="protein sequence ID" value="UQC90041.1"/>
    <property type="molecule type" value="Genomic_DNA"/>
</dbReference>
<sequence>MLRKIITKSPLRLLTPTSRRVSAASGRINALNLSTRLSTASPHTATSKTTARKDTVETKSPASANAQSEKRKKTIAEQDEELRLKLEGISGDGGASGVEYEGGKAEGLKRGVKENMFRVI</sequence>